<gene>
    <name evidence="1" type="ORF">B9L19_06650</name>
</gene>
<sequence>MMKKIGRKKEQGTEALTIADRLGAAVEAKLLEKKRALAEEEQRRRAAQEERRREEARRREEQKSFAELLEESELDWRKFK</sequence>
<keyword evidence="2" id="KW-1185">Reference proteome</keyword>
<accession>A0A226QCK1</accession>
<dbReference type="Proteomes" id="UP000198378">
    <property type="component" value="Unassembled WGS sequence"/>
</dbReference>
<dbReference type="EMBL" id="NEWK01000001">
    <property type="protein sequence ID" value="OXB89724.1"/>
    <property type="molecule type" value="Genomic_DNA"/>
</dbReference>
<name>A0A226QCK1_9BACL</name>
<dbReference type="Pfam" id="PF13025">
    <property type="entry name" value="DUF3886"/>
    <property type="match status" value="1"/>
</dbReference>
<proteinExistence type="predicted"/>
<comment type="caution">
    <text evidence="1">The sequence shown here is derived from an EMBL/GenBank/DDBJ whole genome shotgun (WGS) entry which is preliminary data.</text>
</comment>
<reference evidence="1 2" key="1">
    <citation type="submission" date="2017-05" db="EMBL/GenBank/DDBJ databases">
        <title>The genome sequence of Geobacillus thermocatenulatus DSM 730.</title>
        <authorList>
            <person name="Ramaloko W.T."/>
            <person name="Koen N."/>
            <person name="Polliack S."/>
            <person name="Aliyu H."/>
            <person name="Lebre P."/>
            <person name="Mohr T."/>
            <person name="Oswald F."/>
            <person name="Zwick M."/>
            <person name="Neumann A."/>
            <person name="Syldatk C."/>
            <person name="Cowan D."/>
            <person name="De Maayer P."/>
        </authorList>
    </citation>
    <scope>NUCLEOTIDE SEQUENCE [LARGE SCALE GENOMIC DNA]</scope>
    <source>
        <strain evidence="1 2">BGSC 93A1</strain>
    </source>
</reference>
<evidence type="ECO:0000313" key="1">
    <source>
        <dbReference type="EMBL" id="OXB89724.1"/>
    </source>
</evidence>
<dbReference type="KEGG" id="gtm:GT3921_07880"/>
<evidence type="ECO:0000313" key="2">
    <source>
        <dbReference type="Proteomes" id="UP000198378"/>
    </source>
</evidence>
<organism evidence="1 2">
    <name type="scientific">Geobacillus thermocatenulatus</name>
    <dbReference type="NCBI Taxonomy" id="33938"/>
    <lineage>
        <taxon>Bacteria</taxon>
        <taxon>Bacillati</taxon>
        <taxon>Bacillota</taxon>
        <taxon>Bacilli</taxon>
        <taxon>Bacillales</taxon>
        <taxon>Anoxybacillaceae</taxon>
        <taxon>Geobacillus</taxon>
        <taxon>Geobacillus thermoleovorans group</taxon>
    </lineage>
</organism>
<dbReference type="InterPro" id="IPR024980">
    <property type="entry name" value="DUF3886"/>
</dbReference>
<dbReference type="RefSeq" id="WP_025948577.1">
    <property type="nucleotide sequence ID" value="NZ_CP018058.1"/>
</dbReference>
<dbReference type="AlphaFoldDB" id="A0A226QCK1"/>
<protein>
    <submittedName>
        <fullName evidence="1">Uncharacterized protein</fullName>
    </submittedName>
</protein>